<dbReference type="AlphaFoldDB" id="A0A2K0SUQ5"/>
<sequence length="174" mass="20037">MKGFCMVEEDRGLRGFVNLALEYDSSWIDGFMENITLTRLSSEKSPRGLLILTLFSMDDKDLAYTPETLWLIDYNLKRDNYKSDRVTSSEDQVFHGSNKRFVQVLNSREYLGTYKNSALDFLDNVRKLFDSHGPHYDSCLRHTGTYNHNGCIGCLFGLSIMKYSLQVLACEDVE</sequence>
<gene>
    <name evidence="1" type="ORF">TGAMA5MH_11099</name>
</gene>
<dbReference type="OrthoDB" id="3596450at2759"/>
<reference evidence="1 2" key="1">
    <citation type="submission" date="2017-02" db="EMBL/GenBank/DDBJ databases">
        <title>Genomes of Trichoderma spp. with biocontrol activity.</title>
        <authorList>
            <person name="Gardiner D."/>
            <person name="Kazan K."/>
            <person name="Vos C."/>
            <person name="Harvey P."/>
        </authorList>
    </citation>
    <scope>NUCLEOTIDE SEQUENCE [LARGE SCALE GENOMIC DNA]</scope>
    <source>
        <strain evidence="1 2">A5MH</strain>
    </source>
</reference>
<name>A0A2K0SUQ5_9HYPO</name>
<evidence type="ECO:0000313" key="2">
    <source>
        <dbReference type="Proteomes" id="UP000236546"/>
    </source>
</evidence>
<dbReference type="Proteomes" id="UP000236546">
    <property type="component" value="Unassembled WGS sequence"/>
</dbReference>
<dbReference type="EMBL" id="MTYH01000250">
    <property type="protein sequence ID" value="PNP37004.1"/>
    <property type="molecule type" value="Genomic_DNA"/>
</dbReference>
<protein>
    <submittedName>
        <fullName evidence="1">Uncharacterized protein</fullName>
    </submittedName>
</protein>
<proteinExistence type="predicted"/>
<comment type="caution">
    <text evidence="1">The sequence shown here is derived from an EMBL/GenBank/DDBJ whole genome shotgun (WGS) entry which is preliminary data.</text>
</comment>
<organism evidence="1 2">
    <name type="scientific">Trichoderma gamsii</name>
    <dbReference type="NCBI Taxonomy" id="398673"/>
    <lineage>
        <taxon>Eukaryota</taxon>
        <taxon>Fungi</taxon>
        <taxon>Dikarya</taxon>
        <taxon>Ascomycota</taxon>
        <taxon>Pezizomycotina</taxon>
        <taxon>Sordariomycetes</taxon>
        <taxon>Hypocreomycetidae</taxon>
        <taxon>Hypocreales</taxon>
        <taxon>Hypocreaceae</taxon>
        <taxon>Trichoderma</taxon>
    </lineage>
</organism>
<accession>A0A2K0SUQ5</accession>
<evidence type="ECO:0000313" key="1">
    <source>
        <dbReference type="EMBL" id="PNP37004.1"/>
    </source>
</evidence>